<comment type="caution">
    <text evidence="1">The sequence shown here is derived from an EMBL/GenBank/DDBJ whole genome shotgun (WGS) entry which is preliminary data.</text>
</comment>
<evidence type="ECO:0000313" key="2">
    <source>
        <dbReference type="Proteomes" id="UP000436088"/>
    </source>
</evidence>
<name>A0A6A2XV24_HIBSY</name>
<dbReference type="Proteomes" id="UP000436088">
    <property type="component" value="Unassembled WGS sequence"/>
</dbReference>
<organism evidence="1 2">
    <name type="scientific">Hibiscus syriacus</name>
    <name type="common">Rose of Sharon</name>
    <dbReference type="NCBI Taxonomy" id="106335"/>
    <lineage>
        <taxon>Eukaryota</taxon>
        <taxon>Viridiplantae</taxon>
        <taxon>Streptophyta</taxon>
        <taxon>Embryophyta</taxon>
        <taxon>Tracheophyta</taxon>
        <taxon>Spermatophyta</taxon>
        <taxon>Magnoliopsida</taxon>
        <taxon>eudicotyledons</taxon>
        <taxon>Gunneridae</taxon>
        <taxon>Pentapetalae</taxon>
        <taxon>rosids</taxon>
        <taxon>malvids</taxon>
        <taxon>Malvales</taxon>
        <taxon>Malvaceae</taxon>
        <taxon>Malvoideae</taxon>
        <taxon>Hibiscus</taxon>
    </lineage>
</organism>
<dbReference type="EMBL" id="VEPZ02001330">
    <property type="protein sequence ID" value="KAE8679533.1"/>
    <property type="molecule type" value="Genomic_DNA"/>
</dbReference>
<dbReference type="AlphaFoldDB" id="A0A6A2XV24"/>
<protein>
    <submittedName>
        <fullName evidence="1">Uncharacterized protein</fullName>
    </submittedName>
</protein>
<keyword evidence="2" id="KW-1185">Reference proteome</keyword>
<sequence>MTIHRRSTSTPLASIYALLETLRPWSFTAMTLRSLYPLRKCSFIAALLLAVPSDRFLSVICLLGPMRQAPVFLDYEQAVDTAVKVLKEGAMDAIKLEEGPLQESLPQKPLLKLELRLSDMSDLLLDGK</sequence>
<reference evidence="1" key="1">
    <citation type="submission" date="2019-09" db="EMBL/GenBank/DDBJ databases">
        <title>Draft genome information of white flower Hibiscus syriacus.</title>
        <authorList>
            <person name="Kim Y.-M."/>
        </authorList>
    </citation>
    <scope>NUCLEOTIDE SEQUENCE [LARGE SCALE GENOMIC DNA]</scope>
    <source>
        <strain evidence="1">YM2019G1</strain>
    </source>
</reference>
<accession>A0A6A2XV24</accession>
<gene>
    <name evidence="1" type="ORF">F3Y22_tig00111398pilonHSYRG00085</name>
</gene>
<evidence type="ECO:0000313" key="1">
    <source>
        <dbReference type="EMBL" id="KAE8679533.1"/>
    </source>
</evidence>
<proteinExistence type="predicted"/>